<keyword evidence="2" id="KW-1133">Transmembrane helix</keyword>
<feature type="transmembrane region" description="Helical" evidence="2">
    <location>
        <begin position="28"/>
        <end position="45"/>
    </location>
</feature>
<dbReference type="Pfam" id="PF02632">
    <property type="entry name" value="BioY"/>
    <property type="match status" value="1"/>
</dbReference>
<feature type="transmembrane region" description="Helical" evidence="2">
    <location>
        <begin position="173"/>
        <end position="195"/>
    </location>
</feature>
<sequence>MNINIDSYCYIRENVFEKIQRTKTVDKIVMAILMAFLTGILAQIVLPLPWIPVPITGQTLGALASGLFLGKRYGALSQIMYILGGVVGIAWYGEMTSGLDILLGSTFGYFIGLVLAAALIGHFAEKYSESRKFKKMFVLMSIANFGCVYIPGLIGLTVWMYSTQGAFPDIITLFMMGLAPFIIGDIFKIGIAAGISKVGLPK</sequence>
<dbReference type="EMBL" id="NIZT01000010">
    <property type="protein sequence ID" value="RBQ24084.1"/>
    <property type="molecule type" value="Genomic_DNA"/>
</dbReference>
<proteinExistence type="inferred from homology"/>
<feature type="transmembrane region" description="Helical" evidence="2">
    <location>
        <begin position="136"/>
        <end position="161"/>
    </location>
</feature>
<keyword evidence="1" id="KW-0813">Transport</keyword>
<keyword evidence="1 2" id="KW-0472">Membrane</keyword>
<keyword evidence="4" id="KW-1185">Reference proteome</keyword>
<feature type="transmembrane region" description="Helical" evidence="2">
    <location>
        <begin position="51"/>
        <end position="69"/>
    </location>
</feature>
<dbReference type="PANTHER" id="PTHR34295">
    <property type="entry name" value="BIOTIN TRANSPORTER BIOY"/>
    <property type="match status" value="1"/>
</dbReference>
<dbReference type="PIRSF" id="PIRSF016661">
    <property type="entry name" value="BioY"/>
    <property type="match status" value="1"/>
</dbReference>
<dbReference type="GO" id="GO:0005886">
    <property type="term" value="C:plasma membrane"/>
    <property type="evidence" value="ECO:0007669"/>
    <property type="project" value="UniProtKB-SubCell"/>
</dbReference>
<dbReference type="Gene3D" id="1.10.1760.20">
    <property type="match status" value="1"/>
</dbReference>
<evidence type="ECO:0000256" key="1">
    <source>
        <dbReference type="PIRNR" id="PIRNR016661"/>
    </source>
</evidence>
<dbReference type="GO" id="GO:0015225">
    <property type="term" value="F:biotin transmembrane transporter activity"/>
    <property type="evidence" value="ECO:0007669"/>
    <property type="project" value="UniProtKB-UniRule"/>
</dbReference>
<keyword evidence="1" id="KW-1003">Cell membrane</keyword>
<evidence type="ECO:0008006" key="5">
    <source>
        <dbReference type="Google" id="ProtNLM"/>
    </source>
</evidence>
<comment type="similarity">
    <text evidence="1">Belongs to the BioY family.</text>
</comment>
<comment type="caution">
    <text evidence="3">The sequence shown here is derived from an EMBL/GenBank/DDBJ whole genome shotgun (WGS) entry which is preliminary data.</text>
</comment>
<feature type="transmembrane region" description="Helical" evidence="2">
    <location>
        <begin position="99"/>
        <end position="124"/>
    </location>
</feature>
<dbReference type="PANTHER" id="PTHR34295:SF1">
    <property type="entry name" value="BIOTIN TRANSPORTER BIOY"/>
    <property type="match status" value="1"/>
</dbReference>
<dbReference type="InterPro" id="IPR003784">
    <property type="entry name" value="BioY"/>
</dbReference>
<protein>
    <recommendedName>
        <fullName evidence="5">Biotin transporter BioY</fullName>
    </recommendedName>
</protein>
<reference evidence="3 4" key="1">
    <citation type="submission" date="2018-06" db="EMBL/GenBank/DDBJ databases">
        <title>Genomic insight into two independent archaeal endosymbiosis events.</title>
        <authorList>
            <person name="Lind A.E."/>
            <person name="Lewis W.H."/>
            <person name="Spang A."/>
            <person name="Guy L."/>
            <person name="Embley M.T."/>
            <person name="Ettema T.J.G."/>
        </authorList>
    </citation>
    <scope>NUCLEOTIDE SEQUENCE [LARGE SCALE GENOMIC DNA]</scope>
    <source>
        <strain evidence="3">NOE</strain>
    </source>
</reference>
<keyword evidence="2" id="KW-0812">Transmembrane</keyword>
<dbReference type="Proteomes" id="UP000253099">
    <property type="component" value="Unassembled WGS sequence"/>
</dbReference>
<evidence type="ECO:0000313" key="4">
    <source>
        <dbReference type="Proteomes" id="UP000253099"/>
    </source>
</evidence>
<organism evidence="3 4">
    <name type="scientific">Candidatus Methanobinarius endosymbioticus</name>
    <dbReference type="NCBI Taxonomy" id="2006182"/>
    <lineage>
        <taxon>Archaea</taxon>
        <taxon>Methanobacteriati</taxon>
        <taxon>Methanobacteriota</taxon>
        <taxon>Methanomada group</taxon>
        <taxon>Methanobacteria</taxon>
        <taxon>Methanobacteriales</taxon>
        <taxon>Methanobacteriaceae</taxon>
        <taxon>Candidatus Methanobinarius</taxon>
    </lineage>
</organism>
<feature type="transmembrane region" description="Helical" evidence="2">
    <location>
        <begin position="76"/>
        <end position="93"/>
    </location>
</feature>
<gene>
    <name evidence="3" type="ORF">ALNOE001_04570</name>
</gene>
<comment type="subcellular location">
    <subcellularLocation>
        <location evidence="1">Cell membrane</location>
        <topology evidence="1">Multi-pass membrane protein</topology>
    </subcellularLocation>
</comment>
<evidence type="ECO:0000313" key="3">
    <source>
        <dbReference type="EMBL" id="RBQ24084.1"/>
    </source>
</evidence>
<accession>A0A366MET0</accession>
<name>A0A366MET0_9EURY</name>
<evidence type="ECO:0000256" key="2">
    <source>
        <dbReference type="SAM" id="Phobius"/>
    </source>
</evidence>
<dbReference type="AlphaFoldDB" id="A0A366MET0"/>